<evidence type="ECO:0000313" key="1">
    <source>
        <dbReference type="EMBL" id="ASD65458.1"/>
    </source>
</evidence>
<accession>A0A1Z3NDD1</accession>
<dbReference type="AlphaFoldDB" id="A0A1Z3NDD1"/>
<name>A0A1Z3NDD1_BDEBC</name>
<dbReference type="OrthoDB" id="5289700at2"/>
<evidence type="ECO:0008006" key="3">
    <source>
        <dbReference type="Google" id="ProtNLM"/>
    </source>
</evidence>
<protein>
    <recommendedName>
        <fullName evidence="3">ABC transporter substrate-binding protein</fullName>
    </recommendedName>
</protein>
<dbReference type="Gene3D" id="3.40.190.10">
    <property type="entry name" value="Periplasmic binding protein-like II"/>
    <property type="match status" value="1"/>
</dbReference>
<sequence>MGVGFLHGVLPQGISRSYFVTPRKISVLTTDEVLFPMNLRQELEEELHVRFSVTVTRDWESMLANVVASPSADLIFLPSYWANTLAHQNLLANVAGIQGELLQRVSTDFVKSRNPETFTFLPIYWMKTGIDTPLDETFLDYLKNKKETFLFLLADEDLLLKHFQTWKDQGLLEQINTKRILTLQLDQLSKTSDEGAVETPLNREFRGGTHPFLSALLMWGAAIPANSTQKELALEILAVLTNVEHQEKGLLSTPFNSTFSTVTGKEIPLHRRADFIRDLQLKDTLILETKDQEAPLKLKNEFNFIL</sequence>
<reference evidence="1 2" key="1">
    <citation type="submission" date="2017-04" db="EMBL/GenBank/DDBJ databases">
        <title>Whole genome sequence of Bdellovibrio bacteriovorus strain SSB218315.</title>
        <authorList>
            <person name="Oyedara O."/>
            <person name="Rodriguez-Perez M.A."/>
        </authorList>
    </citation>
    <scope>NUCLEOTIDE SEQUENCE [LARGE SCALE GENOMIC DNA]</scope>
    <source>
        <strain evidence="1 2">SSB218315</strain>
    </source>
</reference>
<dbReference type="Proteomes" id="UP000197003">
    <property type="component" value="Chromosome"/>
</dbReference>
<evidence type="ECO:0000313" key="2">
    <source>
        <dbReference type="Proteomes" id="UP000197003"/>
    </source>
</evidence>
<dbReference type="EMBL" id="CP020946">
    <property type="protein sequence ID" value="ASD65458.1"/>
    <property type="molecule type" value="Genomic_DNA"/>
</dbReference>
<dbReference type="RefSeq" id="WP_088566831.1">
    <property type="nucleotide sequence ID" value="NZ_CP168973.1"/>
</dbReference>
<gene>
    <name evidence="1" type="ORF">B9G79_09180</name>
</gene>
<organism evidence="1 2">
    <name type="scientific">Bdellovibrio bacteriovorus</name>
    <dbReference type="NCBI Taxonomy" id="959"/>
    <lineage>
        <taxon>Bacteria</taxon>
        <taxon>Pseudomonadati</taxon>
        <taxon>Bdellovibrionota</taxon>
        <taxon>Bdellovibrionia</taxon>
        <taxon>Bdellovibrionales</taxon>
        <taxon>Pseudobdellovibrionaceae</taxon>
        <taxon>Bdellovibrio</taxon>
    </lineage>
</organism>
<proteinExistence type="predicted"/>